<reference evidence="3 4" key="1">
    <citation type="submission" date="2024-02" db="EMBL/GenBank/DDBJ databases">
        <title>Roseovarius strain W115 nov., isolated from a marine algae.</title>
        <authorList>
            <person name="Lee M.W."/>
            <person name="Lee J.K."/>
            <person name="Kim J.M."/>
            <person name="Choi D.G."/>
            <person name="Baek J.H."/>
            <person name="Bayburt H."/>
            <person name="Jung J.J."/>
            <person name="Han D.M."/>
            <person name="Jeon C.O."/>
        </authorList>
    </citation>
    <scope>NUCLEOTIDE SEQUENCE [LARGE SCALE GENOMIC DNA]</scope>
    <source>
        <strain evidence="3 4">W115</strain>
    </source>
</reference>
<accession>A0ABZ2TB86</accession>
<evidence type="ECO:0000313" key="4">
    <source>
        <dbReference type="Proteomes" id="UP001281305"/>
    </source>
</evidence>
<evidence type="ECO:0000256" key="2">
    <source>
        <dbReference type="SAM" id="Phobius"/>
    </source>
</evidence>
<keyword evidence="2" id="KW-0472">Membrane</keyword>
<feature type="compositionally biased region" description="Acidic residues" evidence="1">
    <location>
        <begin position="50"/>
        <end position="63"/>
    </location>
</feature>
<proteinExistence type="predicted"/>
<keyword evidence="4" id="KW-1185">Reference proteome</keyword>
<protein>
    <submittedName>
        <fullName evidence="3">Uncharacterized protein</fullName>
    </submittedName>
</protein>
<name>A0ABZ2TB86_9RHOB</name>
<keyword evidence="2" id="KW-0812">Transmembrane</keyword>
<feature type="transmembrane region" description="Helical" evidence="2">
    <location>
        <begin position="12"/>
        <end position="34"/>
    </location>
</feature>
<sequence>MGNITNLETVELAFRYLGLGSLLGKAWGLFRIFLQFVIDFMIMTFLSDTEEDGDGGEGADEPEFWVSTTRPSYERDEAPQSNIYNCNDYAMG</sequence>
<organism evidence="3 4">
    <name type="scientific">Roseovarius rhodophyticola</name>
    <dbReference type="NCBI Taxonomy" id="3080827"/>
    <lineage>
        <taxon>Bacteria</taxon>
        <taxon>Pseudomonadati</taxon>
        <taxon>Pseudomonadota</taxon>
        <taxon>Alphaproteobacteria</taxon>
        <taxon>Rhodobacterales</taxon>
        <taxon>Roseobacteraceae</taxon>
        <taxon>Roseovarius</taxon>
    </lineage>
</organism>
<dbReference type="EMBL" id="CP146606">
    <property type="protein sequence ID" value="WYK16942.1"/>
    <property type="molecule type" value="Genomic_DNA"/>
</dbReference>
<dbReference type="Proteomes" id="UP001281305">
    <property type="component" value="Chromosome"/>
</dbReference>
<evidence type="ECO:0000313" key="3">
    <source>
        <dbReference type="EMBL" id="WYK16942.1"/>
    </source>
</evidence>
<feature type="region of interest" description="Disordered" evidence="1">
    <location>
        <begin position="50"/>
        <end position="92"/>
    </location>
</feature>
<dbReference type="RefSeq" id="WP_317057012.1">
    <property type="nucleotide sequence ID" value="NZ_CP146606.1"/>
</dbReference>
<keyword evidence="2" id="KW-1133">Transmembrane helix</keyword>
<evidence type="ECO:0000256" key="1">
    <source>
        <dbReference type="SAM" id="MobiDB-lite"/>
    </source>
</evidence>
<gene>
    <name evidence="3" type="ORF">RZS32_010935</name>
</gene>